<proteinExistence type="predicted"/>
<dbReference type="PATRIC" id="fig|1267766.3.peg.378"/>
<evidence type="ECO:0000256" key="1">
    <source>
        <dbReference type="ARBA" id="ARBA00022737"/>
    </source>
</evidence>
<dbReference type="InterPro" id="IPR011990">
    <property type="entry name" value="TPR-like_helical_dom_sf"/>
</dbReference>
<keyword evidence="2" id="KW-0802">TPR repeat</keyword>
<keyword evidence="1" id="KW-0677">Repeat</keyword>
<evidence type="ECO:0000313" key="4">
    <source>
        <dbReference type="Proteomes" id="UP000034392"/>
    </source>
</evidence>
<dbReference type="PROSITE" id="PS50005">
    <property type="entry name" value="TPR"/>
    <property type="match status" value="2"/>
</dbReference>
<reference evidence="3" key="1">
    <citation type="submission" date="2015-05" db="EMBL/GenBank/DDBJ databases">
        <title>The complete genome of Altererythrobacter atlanticus strain 26DY36.</title>
        <authorList>
            <person name="Wu Y.-H."/>
            <person name="Cheng H."/>
            <person name="Wu X.-W."/>
        </authorList>
    </citation>
    <scope>NUCLEOTIDE SEQUENCE [LARGE SCALE GENOMIC DNA]</scope>
    <source>
        <strain evidence="3">26DY36</strain>
    </source>
</reference>
<sequence length="600" mass="64244">MICRADRRILLSALALLALAPASAAGPGVAALEKARAAIERRDGIAAEVAAKQALDAGIPRASVAAFMGEAELIAGDLDQAREWLGPGEFDDATWQQGFHALARLEMAEGDIDAASAAFDRALEKGKGSATLWVDIGRLRYRAGQHHKALNAAVKALEADPKDPRALEFRAQLERDSAGLIAALPWYERALEIAPDDLGLLGGYAATLGEAGRARDMLGTVRRMIELDGGNPRAYYLQAVLAARAGKTDLARKLMWRTDGAFDQLPAGMLLNGVLEMQMGNARLAMEQFDRLIRMQPDNVAAKELLGRALLANGEANVVIARLAPLADRDDASPYLLTLVGRAHEQMGQRAEAAPYLDRAAAGRPTGIHVMPNGPAAELTIWRWRDDPDRAEVAVPLLRKLLAEGRAEEARRHAAKLIERYPDSADIEVLAGDVALLAGAPGDALPLYAEAARIRFDRPLVQRMVAASLAAGQRHRARELLETYLAGNPRDAIMASWLGQFLADDGYWGRAQDLLFHASRIGGGRDPYLLADLAAAELRTGGNSAARSNAAHAYGLQRANGAVAAVLARTIDRVGGDNESARTLFAKAEALSRPTTLAGR</sequence>
<dbReference type="STRING" id="1267766.WYH_00372"/>
<dbReference type="InterPro" id="IPR019734">
    <property type="entry name" value="TPR_rpt"/>
</dbReference>
<keyword evidence="4" id="KW-1185">Reference proteome</keyword>
<dbReference type="SMART" id="SM00028">
    <property type="entry name" value="TPR"/>
    <property type="match status" value="5"/>
</dbReference>
<dbReference type="Pfam" id="PF14559">
    <property type="entry name" value="TPR_19"/>
    <property type="match status" value="1"/>
</dbReference>
<dbReference type="AlphaFoldDB" id="A0A0F7KLK9"/>
<dbReference type="InterPro" id="IPR051012">
    <property type="entry name" value="CellSynth/LPSAsmb/PSIAsmb"/>
</dbReference>
<gene>
    <name evidence="3" type="ORF">WYH_00372</name>
</gene>
<evidence type="ECO:0000256" key="2">
    <source>
        <dbReference type="ARBA" id="ARBA00022803"/>
    </source>
</evidence>
<dbReference type="Proteomes" id="UP000034392">
    <property type="component" value="Chromosome"/>
</dbReference>
<evidence type="ECO:0000313" key="3">
    <source>
        <dbReference type="EMBL" id="AKH41433.1"/>
    </source>
</evidence>
<dbReference type="OrthoDB" id="7259535at2"/>
<protein>
    <submittedName>
        <fullName evidence="3">Tetratricopeptide repeat protein</fullName>
    </submittedName>
</protein>
<dbReference type="Gene3D" id="1.25.40.10">
    <property type="entry name" value="Tetratricopeptide repeat domain"/>
    <property type="match status" value="4"/>
</dbReference>
<name>A0A0F7KLK9_9SPHN</name>
<accession>A0A0F7KLK9</accession>
<dbReference type="RefSeq" id="WP_046902465.1">
    <property type="nucleotide sequence ID" value="NZ_CP011452.2"/>
</dbReference>
<organism evidence="3 4">
    <name type="scientific">Croceibacterium atlanticum</name>
    <dbReference type="NCBI Taxonomy" id="1267766"/>
    <lineage>
        <taxon>Bacteria</taxon>
        <taxon>Pseudomonadati</taxon>
        <taxon>Pseudomonadota</taxon>
        <taxon>Alphaproteobacteria</taxon>
        <taxon>Sphingomonadales</taxon>
        <taxon>Erythrobacteraceae</taxon>
        <taxon>Croceibacterium</taxon>
    </lineage>
</organism>
<dbReference type="PANTHER" id="PTHR45586">
    <property type="entry name" value="TPR REPEAT-CONTAINING PROTEIN PA4667"/>
    <property type="match status" value="1"/>
</dbReference>
<dbReference type="EMBL" id="CP011452">
    <property type="protein sequence ID" value="AKH41433.1"/>
    <property type="molecule type" value="Genomic_DNA"/>
</dbReference>
<dbReference type="KEGG" id="aay:WYH_00372"/>
<dbReference type="PANTHER" id="PTHR45586:SF1">
    <property type="entry name" value="LIPOPOLYSACCHARIDE ASSEMBLY PROTEIN B"/>
    <property type="match status" value="1"/>
</dbReference>
<dbReference type="Pfam" id="PF13432">
    <property type="entry name" value="TPR_16"/>
    <property type="match status" value="2"/>
</dbReference>
<dbReference type="SUPFAM" id="SSF48452">
    <property type="entry name" value="TPR-like"/>
    <property type="match status" value="2"/>
</dbReference>